<keyword evidence="4" id="KW-1185">Reference proteome</keyword>
<sequence>MSYKSDKTKVLPTLANKTLPSKRPTTVNVPSTRRKNVLPSAVREKAPTSSKLTKNTTIAGGDAEISISKQDSMPNFDVEHREIAYENFLRAMLESCLVDEKIEREETQIDIQMAQLANRFNKTVDVLDKTTRRLRDVSFVVEQKRLLEMKSRECSHFYEATDSANAQDTLHNLSNIEQAYLDKLDTKNVDFGFEKDSGHKQLLDAVNDAIDGLDQIKKYSNLDIHTFKEYQKSQKSLEELEKYRIADPQNLFVISSDFCHWGARFRYTWRDKTSPIHQSIEWLDRQPFTDYLNKYGNTICGRHPIGVLLQYAQSSQCVTAQDSSVSYASASLCFE</sequence>
<feature type="region of interest" description="Disordered" evidence="2">
    <location>
        <begin position="1"/>
        <end position="32"/>
    </location>
</feature>
<comment type="caution">
    <text evidence="3">The sequence shown here is derived from an EMBL/GenBank/DDBJ whole genome shotgun (WGS) entry which is preliminary data.</text>
</comment>
<accession>A0A0L7KQD6</accession>
<evidence type="ECO:0000256" key="2">
    <source>
        <dbReference type="SAM" id="MobiDB-lite"/>
    </source>
</evidence>
<evidence type="ECO:0000313" key="4">
    <source>
        <dbReference type="Proteomes" id="UP000037510"/>
    </source>
</evidence>
<proteinExistence type="inferred from homology"/>
<name>A0A0L7KQD6_OPEBR</name>
<dbReference type="PANTHER" id="PTHR11060">
    <property type="entry name" value="PROTEIN MEMO1"/>
    <property type="match status" value="1"/>
</dbReference>
<dbReference type="Proteomes" id="UP000037510">
    <property type="component" value="Unassembled WGS sequence"/>
</dbReference>
<evidence type="ECO:0000256" key="1">
    <source>
        <dbReference type="ARBA" id="ARBA00006315"/>
    </source>
</evidence>
<organism evidence="3 4">
    <name type="scientific">Operophtera brumata</name>
    <name type="common">Winter moth</name>
    <name type="synonym">Phalaena brumata</name>
    <dbReference type="NCBI Taxonomy" id="104452"/>
    <lineage>
        <taxon>Eukaryota</taxon>
        <taxon>Metazoa</taxon>
        <taxon>Ecdysozoa</taxon>
        <taxon>Arthropoda</taxon>
        <taxon>Hexapoda</taxon>
        <taxon>Insecta</taxon>
        <taxon>Pterygota</taxon>
        <taxon>Neoptera</taxon>
        <taxon>Endopterygota</taxon>
        <taxon>Lepidoptera</taxon>
        <taxon>Glossata</taxon>
        <taxon>Ditrysia</taxon>
        <taxon>Geometroidea</taxon>
        <taxon>Geometridae</taxon>
        <taxon>Larentiinae</taxon>
        <taxon>Operophtera</taxon>
    </lineage>
</organism>
<feature type="compositionally biased region" description="Polar residues" evidence="2">
    <location>
        <begin position="15"/>
        <end position="31"/>
    </location>
</feature>
<dbReference type="Gene3D" id="3.40.830.10">
    <property type="entry name" value="LigB-like"/>
    <property type="match status" value="1"/>
</dbReference>
<evidence type="ECO:0000313" key="3">
    <source>
        <dbReference type="EMBL" id="KOB65512.1"/>
    </source>
</evidence>
<dbReference type="AlphaFoldDB" id="A0A0L7KQD6"/>
<reference evidence="3 4" key="1">
    <citation type="journal article" date="2015" name="Genome Biol. Evol.">
        <title>The genome of winter moth (Operophtera brumata) provides a genomic perspective on sexual dimorphism and phenology.</title>
        <authorList>
            <person name="Derks M.F."/>
            <person name="Smit S."/>
            <person name="Salis L."/>
            <person name="Schijlen E."/>
            <person name="Bossers A."/>
            <person name="Mateman C."/>
            <person name="Pijl A.S."/>
            <person name="de Ridder D."/>
            <person name="Groenen M.A."/>
            <person name="Visser M.E."/>
            <person name="Megens H.J."/>
        </authorList>
    </citation>
    <scope>NUCLEOTIDE SEQUENCE [LARGE SCALE GENOMIC DNA]</scope>
    <source>
        <strain evidence="3">WM2013NL</strain>
        <tissue evidence="3">Head and thorax</tissue>
    </source>
</reference>
<dbReference type="Pfam" id="PF01875">
    <property type="entry name" value="Memo"/>
    <property type="match status" value="1"/>
</dbReference>
<comment type="similarity">
    <text evidence="1">Belongs to the MEMO1 family.</text>
</comment>
<dbReference type="STRING" id="104452.A0A0L7KQD6"/>
<dbReference type="PANTHER" id="PTHR11060:SF0">
    <property type="entry name" value="PROTEIN MEMO1"/>
    <property type="match status" value="1"/>
</dbReference>
<dbReference type="EMBL" id="JTDY01007029">
    <property type="protein sequence ID" value="KOB65512.1"/>
    <property type="molecule type" value="Genomic_DNA"/>
</dbReference>
<gene>
    <name evidence="3" type="ORF">OBRU01_22628</name>
</gene>
<dbReference type="InterPro" id="IPR002737">
    <property type="entry name" value="MEMO1_fam"/>
</dbReference>
<dbReference type="NCBIfam" id="TIGR04336">
    <property type="entry name" value="AmmeMemoSam_B"/>
    <property type="match status" value="1"/>
</dbReference>
<protein>
    <submittedName>
        <fullName evidence="3">SWI5-dependent HO expression protein 3</fullName>
    </submittedName>
</protein>